<dbReference type="PANTHER" id="PTHR30514:SF18">
    <property type="entry name" value="RPIR-FAMILY TRANSCRIPTIONAL REGULATOR"/>
    <property type="match status" value="1"/>
</dbReference>
<feature type="domain" description="HTH rpiR-type" evidence="2">
    <location>
        <begin position="28"/>
        <end position="104"/>
    </location>
</feature>
<accession>A0A938Y833</accession>
<dbReference type="Pfam" id="PF01418">
    <property type="entry name" value="HTH_6"/>
    <property type="match status" value="1"/>
</dbReference>
<dbReference type="AlphaFoldDB" id="A0A938Y833"/>
<dbReference type="EMBL" id="JAERTX010000005">
    <property type="protein sequence ID" value="MBM9459570.1"/>
    <property type="molecule type" value="Genomic_DNA"/>
</dbReference>
<name>A0A938Y833_9ACTN</name>
<feature type="region of interest" description="Disordered" evidence="1">
    <location>
        <begin position="1"/>
        <end position="27"/>
    </location>
</feature>
<dbReference type="InterPro" id="IPR046348">
    <property type="entry name" value="SIS_dom_sf"/>
</dbReference>
<dbReference type="InterPro" id="IPR001347">
    <property type="entry name" value="SIS_dom"/>
</dbReference>
<dbReference type="GO" id="GO:0097367">
    <property type="term" value="F:carbohydrate derivative binding"/>
    <property type="evidence" value="ECO:0007669"/>
    <property type="project" value="InterPro"/>
</dbReference>
<sequence length="295" mass="32644">MARRRGARTHRRRRARRLRDRRPRGGAVRIDERIAERHPDLTPQERRAAATLLEHLDDLATYRAAELADLAGVSRATMSRLFRSLGFEDFDEVREHLRTLRSTGEPRRVDGAPNTEALAAAEHGAILRAVAHPRLPEVAALLAGADRVLVAGWRNSYPVALHLRGQLAQARDDVRIAPVPGQTTGEELVGLGRGDVVLVVGFRRRPSHLGAFLDEARATRATVVLLGDPTAVGHAARADVWVECPLQHELAFDSYAAPMALVSVLADEVLAARRRAGRNRVRRISETYERLGEVE</sequence>
<dbReference type="PROSITE" id="PS51071">
    <property type="entry name" value="HTH_RPIR"/>
    <property type="match status" value="1"/>
</dbReference>
<dbReference type="InterPro" id="IPR036388">
    <property type="entry name" value="WH-like_DNA-bd_sf"/>
</dbReference>
<dbReference type="SUPFAM" id="SSF53697">
    <property type="entry name" value="SIS domain"/>
    <property type="match status" value="1"/>
</dbReference>
<dbReference type="InterPro" id="IPR047640">
    <property type="entry name" value="RpiR-like"/>
</dbReference>
<dbReference type="Gene3D" id="1.10.10.10">
    <property type="entry name" value="Winged helix-like DNA-binding domain superfamily/Winged helix DNA-binding domain"/>
    <property type="match status" value="1"/>
</dbReference>
<reference evidence="3" key="1">
    <citation type="submission" date="2021-01" db="EMBL/GenBank/DDBJ databases">
        <title>Novel species in genus Nocardioides.</title>
        <authorList>
            <person name="Zhang G."/>
        </authorList>
    </citation>
    <scope>NUCLEOTIDE SEQUENCE</scope>
    <source>
        <strain evidence="3">Zg-536</strain>
    </source>
</reference>
<proteinExistence type="predicted"/>
<evidence type="ECO:0000313" key="4">
    <source>
        <dbReference type="Proteomes" id="UP000663791"/>
    </source>
</evidence>
<dbReference type="PANTHER" id="PTHR30514">
    <property type="entry name" value="GLUCOKINASE"/>
    <property type="match status" value="1"/>
</dbReference>
<gene>
    <name evidence="3" type="ORF">JK386_06620</name>
</gene>
<comment type="caution">
    <text evidence="3">The sequence shown here is derived from an EMBL/GenBank/DDBJ whole genome shotgun (WGS) entry which is preliminary data.</text>
</comment>
<keyword evidence="4" id="KW-1185">Reference proteome</keyword>
<evidence type="ECO:0000256" key="1">
    <source>
        <dbReference type="SAM" id="MobiDB-lite"/>
    </source>
</evidence>
<feature type="compositionally biased region" description="Basic residues" evidence="1">
    <location>
        <begin position="1"/>
        <end position="24"/>
    </location>
</feature>
<dbReference type="InterPro" id="IPR000281">
    <property type="entry name" value="HTH_RpiR"/>
</dbReference>
<dbReference type="InterPro" id="IPR009057">
    <property type="entry name" value="Homeodomain-like_sf"/>
</dbReference>
<dbReference type="GO" id="GO:0003677">
    <property type="term" value="F:DNA binding"/>
    <property type="evidence" value="ECO:0007669"/>
    <property type="project" value="InterPro"/>
</dbReference>
<dbReference type="SUPFAM" id="SSF46689">
    <property type="entry name" value="Homeodomain-like"/>
    <property type="match status" value="1"/>
</dbReference>
<evidence type="ECO:0000313" key="3">
    <source>
        <dbReference type="EMBL" id="MBM9459570.1"/>
    </source>
</evidence>
<dbReference type="GO" id="GO:1901135">
    <property type="term" value="P:carbohydrate derivative metabolic process"/>
    <property type="evidence" value="ECO:0007669"/>
    <property type="project" value="InterPro"/>
</dbReference>
<dbReference type="Proteomes" id="UP000663791">
    <property type="component" value="Unassembled WGS sequence"/>
</dbReference>
<protein>
    <submittedName>
        <fullName evidence="3">MurR/RpiR family transcriptional regulator</fullName>
    </submittedName>
</protein>
<dbReference type="Gene3D" id="3.40.50.10490">
    <property type="entry name" value="Glucose-6-phosphate isomerase like protein, domain 1"/>
    <property type="match status" value="1"/>
</dbReference>
<evidence type="ECO:0000259" key="2">
    <source>
        <dbReference type="PROSITE" id="PS51071"/>
    </source>
</evidence>
<organism evidence="3 4">
    <name type="scientific">Nocardioides faecalis</name>
    <dbReference type="NCBI Taxonomy" id="2803858"/>
    <lineage>
        <taxon>Bacteria</taxon>
        <taxon>Bacillati</taxon>
        <taxon>Actinomycetota</taxon>
        <taxon>Actinomycetes</taxon>
        <taxon>Propionibacteriales</taxon>
        <taxon>Nocardioidaceae</taxon>
        <taxon>Nocardioides</taxon>
    </lineage>
</organism>
<dbReference type="GO" id="GO:0003700">
    <property type="term" value="F:DNA-binding transcription factor activity"/>
    <property type="evidence" value="ECO:0007669"/>
    <property type="project" value="InterPro"/>
</dbReference>
<dbReference type="Pfam" id="PF01380">
    <property type="entry name" value="SIS"/>
    <property type="match status" value="1"/>
</dbReference>